<dbReference type="EMBL" id="JACGLS010000003">
    <property type="protein sequence ID" value="MBA6156642.1"/>
    <property type="molecule type" value="Genomic_DNA"/>
</dbReference>
<dbReference type="CDD" id="cd00038">
    <property type="entry name" value="CAP_ED"/>
    <property type="match status" value="1"/>
</dbReference>
<reference evidence="2 3" key="1">
    <citation type="submission" date="2020-07" db="EMBL/GenBank/DDBJ databases">
        <title>Bacterium isolated from marine sediment.</title>
        <authorList>
            <person name="Shang D."/>
            <person name="Du Z.-J."/>
        </authorList>
    </citation>
    <scope>NUCLEOTIDE SEQUENCE [LARGE SCALE GENOMIC DNA]</scope>
    <source>
        <strain evidence="2 3">S7007</strain>
    </source>
</reference>
<dbReference type="AlphaFoldDB" id="A0A839ANF9"/>
<dbReference type="Pfam" id="PF00027">
    <property type="entry name" value="cNMP_binding"/>
    <property type="match status" value="1"/>
</dbReference>
<proteinExistence type="predicted"/>
<evidence type="ECO:0000259" key="1">
    <source>
        <dbReference type="PROSITE" id="PS50042"/>
    </source>
</evidence>
<dbReference type="PROSITE" id="PS50042">
    <property type="entry name" value="CNMP_BINDING_3"/>
    <property type="match status" value="1"/>
</dbReference>
<dbReference type="InterPro" id="IPR000595">
    <property type="entry name" value="cNMP-bd_dom"/>
</dbReference>
<name>A0A839ANF9_9FLAO</name>
<comment type="caution">
    <text evidence="2">The sequence shown here is derived from an EMBL/GenBank/DDBJ whole genome shotgun (WGS) entry which is preliminary data.</text>
</comment>
<accession>A0A839ANF9</accession>
<sequence length="188" mass="21966">MDFFKSFVYNFHNISDDSYKKFAALTTSTTFLKDHKIVKIGQVPANFYILKSGIVRAFVIDDKGKEYTRTIYTPIGTTGNLSSLITKEPSNLIYECLTDCEVLQCNYEDFYKLSLKHHDLSIFHYKVLEKVYIREESKILDLTLLDATNRYKKLQQQIPNIDNLINQYHIASYLNITPVQLSRIRKKC</sequence>
<organism evidence="2 3">
    <name type="scientific">Tenacibaculum pelagium</name>
    <dbReference type="NCBI Taxonomy" id="2759527"/>
    <lineage>
        <taxon>Bacteria</taxon>
        <taxon>Pseudomonadati</taxon>
        <taxon>Bacteroidota</taxon>
        <taxon>Flavobacteriia</taxon>
        <taxon>Flavobacteriales</taxon>
        <taxon>Flavobacteriaceae</taxon>
        <taxon>Tenacibaculum</taxon>
    </lineage>
</organism>
<evidence type="ECO:0000313" key="3">
    <source>
        <dbReference type="Proteomes" id="UP000563906"/>
    </source>
</evidence>
<dbReference type="RefSeq" id="WP_182125141.1">
    <property type="nucleotide sequence ID" value="NZ_JACGLS010000003.1"/>
</dbReference>
<keyword evidence="3" id="KW-1185">Reference proteome</keyword>
<evidence type="ECO:0000313" key="2">
    <source>
        <dbReference type="EMBL" id="MBA6156642.1"/>
    </source>
</evidence>
<dbReference type="InterPro" id="IPR014710">
    <property type="entry name" value="RmlC-like_jellyroll"/>
</dbReference>
<dbReference type="Proteomes" id="UP000563906">
    <property type="component" value="Unassembled WGS sequence"/>
</dbReference>
<feature type="domain" description="Cyclic nucleotide-binding" evidence="1">
    <location>
        <begin position="10"/>
        <end position="113"/>
    </location>
</feature>
<dbReference type="Gene3D" id="2.60.120.10">
    <property type="entry name" value="Jelly Rolls"/>
    <property type="match status" value="1"/>
</dbReference>
<dbReference type="SUPFAM" id="SSF51206">
    <property type="entry name" value="cAMP-binding domain-like"/>
    <property type="match status" value="1"/>
</dbReference>
<gene>
    <name evidence="2" type="ORF">H3Z83_08965</name>
</gene>
<protein>
    <submittedName>
        <fullName evidence="2">Crp/Fnr family transcriptional regulator</fullName>
    </submittedName>
</protein>
<dbReference type="InterPro" id="IPR018490">
    <property type="entry name" value="cNMP-bd_dom_sf"/>
</dbReference>